<feature type="compositionally biased region" description="Polar residues" evidence="1">
    <location>
        <begin position="1"/>
        <end position="17"/>
    </location>
</feature>
<evidence type="ECO:0000313" key="3">
    <source>
        <dbReference type="Proteomes" id="UP000054144"/>
    </source>
</evidence>
<gene>
    <name evidence="2" type="ORF">FISHEDRAFT_70327</name>
</gene>
<name>A0A0D7AJQ9_9AGAR</name>
<dbReference type="EMBL" id="KN881646">
    <property type="protein sequence ID" value="KIY52095.1"/>
    <property type="molecule type" value="Genomic_DNA"/>
</dbReference>
<feature type="region of interest" description="Disordered" evidence="1">
    <location>
        <begin position="1"/>
        <end position="27"/>
    </location>
</feature>
<sequence>MSGTSAVSGSASPPHFQSFTTSSSTSNQYIDDTPIDWVIHPCQFHDELHEAYPSKRRECEWGVAEVYRHQAFPGEPKHVLLYVLAETATALVPLRYFCQLPGRTD</sequence>
<dbReference type="AlphaFoldDB" id="A0A0D7AJQ9"/>
<proteinExistence type="predicted"/>
<dbReference type="Proteomes" id="UP000054144">
    <property type="component" value="Unassembled WGS sequence"/>
</dbReference>
<accession>A0A0D7AJQ9</accession>
<keyword evidence="3" id="KW-1185">Reference proteome</keyword>
<protein>
    <submittedName>
        <fullName evidence="2">Uncharacterized protein</fullName>
    </submittedName>
</protein>
<evidence type="ECO:0000313" key="2">
    <source>
        <dbReference type="EMBL" id="KIY52095.1"/>
    </source>
</evidence>
<evidence type="ECO:0000256" key="1">
    <source>
        <dbReference type="SAM" id="MobiDB-lite"/>
    </source>
</evidence>
<reference evidence="2 3" key="1">
    <citation type="journal article" date="2015" name="Fungal Genet. Biol.">
        <title>Evolution of novel wood decay mechanisms in Agaricales revealed by the genome sequences of Fistulina hepatica and Cylindrobasidium torrendii.</title>
        <authorList>
            <person name="Floudas D."/>
            <person name="Held B.W."/>
            <person name="Riley R."/>
            <person name="Nagy L.G."/>
            <person name="Koehler G."/>
            <person name="Ransdell A.S."/>
            <person name="Younus H."/>
            <person name="Chow J."/>
            <person name="Chiniquy J."/>
            <person name="Lipzen A."/>
            <person name="Tritt A."/>
            <person name="Sun H."/>
            <person name="Haridas S."/>
            <person name="LaButti K."/>
            <person name="Ohm R.A."/>
            <person name="Kues U."/>
            <person name="Blanchette R.A."/>
            <person name="Grigoriev I.V."/>
            <person name="Minto R.E."/>
            <person name="Hibbett D.S."/>
        </authorList>
    </citation>
    <scope>NUCLEOTIDE SEQUENCE [LARGE SCALE GENOMIC DNA]</scope>
    <source>
        <strain evidence="2 3">ATCC 64428</strain>
    </source>
</reference>
<organism evidence="2 3">
    <name type="scientific">Fistulina hepatica ATCC 64428</name>
    <dbReference type="NCBI Taxonomy" id="1128425"/>
    <lineage>
        <taxon>Eukaryota</taxon>
        <taxon>Fungi</taxon>
        <taxon>Dikarya</taxon>
        <taxon>Basidiomycota</taxon>
        <taxon>Agaricomycotina</taxon>
        <taxon>Agaricomycetes</taxon>
        <taxon>Agaricomycetidae</taxon>
        <taxon>Agaricales</taxon>
        <taxon>Fistulinaceae</taxon>
        <taxon>Fistulina</taxon>
    </lineage>
</organism>